<dbReference type="STRING" id="335284.Pcryo_1611"/>
<name>Q1QAB5_PSYCK</name>
<dbReference type="Gene3D" id="1.10.3540.10">
    <property type="entry name" value="uncharacterized protein from magnetospirillum magneticum domain"/>
    <property type="match status" value="1"/>
</dbReference>
<accession>Q1QAB5</accession>
<evidence type="ECO:0000313" key="2">
    <source>
        <dbReference type="Proteomes" id="UP000002425"/>
    </source>
</evidence>
<proteinExistence type="predicted"/>
<dbReference type="Proteomes" id="UP000002425">
    <property type="component" value="Chromosome"/>
</dbReference>
<dbReference type="eggNOG" id="ENOG502ZBZT">
    <property type="taxonomic scope" value="Bacteria"/>
</dbReference>
<dbReference type="EMBL" id="CP000323">
    <property type="protein sequence ID" value="ABE75388.1"/>
    <property type="molecule type" value="Genomic_DNA"/>
</dbReference>
<dbReference type="Pfam" id="PF08849">
    <property type="entry name" value="BrxA"/>
    <property type="match status" value="1"/>
</dbReference>
<dbReference type="InterPro" id="IPR014948">
    <property type="entry name" value="BrxA"/>
</dbReference>
<dbReference type="InterPro" id="IPR023137">
    <property type="entry name" value="BrxA_sf"/>
</dbReference>
<reference evidence="1" key="1">
    <citation type="submission" date="2006-03" db="EMBL/GenBank/DDBJ databases">
        <title>Complete sequence of chromosome of Psychrobacter cryohalolentis K5.</title>
        <authorList>
            <consortium name="US DOE Joint Genome Institute"/>
            <person name="Copeland A."/>
            <person name="Lucas S."/>
            <person name="Lapidus A."/>
            <person name="Barry K."/>
            <person name="Detter J.C."/>
            <person name="Glavina del Rio T."/>
            <person name="Hammon N."/>
            <person name="Israni S."/>
            <person name="Dalin E."/>
            <person name="Tice H."/>
            <person name="Pitluck S."/>
            <person name="Brettin T."/>
            <person name="Bruce D."/>
            <person name="Han C."/>
            <person name="Tapia R."/>
            <person name="Sims D.R."/>
            <person name="Gilna P."/>
            <person name="Schmutz J."/>
            <person name="Larimer F."/>
            <person name="Land M."/>
            <person name="Hauser L."/>
            <person name="Kyrpides N."/>
            <person name="Kim E."/>
            <person name="Richardson P."/>
        </authorList>
    </citation>
    <scope>NUCLEOTIDE SEQUENCE</scope>
    <source>
        <strain evidence="1">K5</strain>
    </source>
</reference>
<dbReference type="RefSeq" id="WP_011513937.1">
    <property type="nucleotide sequence ID" value="NC_007969.1"/>
</dbReference>
<gene>
    <name evidence="1" type="ordered locus">Pcryo_1611</name>
</gene>
<dbReference type="AlphaFoldDB" id="Q1QAB5"/>
<keyword evidence="2" id="KW-1185">Reference proteome</keyword>
<dbReference type="KEGG" id="pcr:Pcryo_1611"/>
<evidence type="ECO:0008006" key="3">
    <source>
        <dbReference type="Google" id="ProtNLM"/>
    </source>
</evidence>
<sequence>MNSQKYNMSFTAGALLQPESVTIAKLYLELGDWDLVKDKVIAENLLQSRALSTLKRLSHEIIARLRTLNIDELTLLIESERQEQAYILWIAICRYYHFIADFATEVLRERFITFKPDLQHSDFDTFLNRKCDWHSELDSLSISTRKKLRQVLFKMLRDANFLDRKNNIQATMLSSRLIETIKRNGSRDIKYFTISENAI</sequence>
<dbReference type="HOGENOM" id="CLU_112445_1_0_6"/>
<evidence type="ECO:0000313" key="1">
    <source>
        <dbReference type="EMBL" id="ABE75388.1"/>
    </source>
</evidence>
<organism evidence="1 2">
    <name type="scientific">Psychrobacter cryohalolentis (strain ATCC BAA-1226 / DSM 17306 / VKM B-2378 / K5)</name>
    <dbReference type="NCBI Taxonomy" id="335284"/>
    <lineage>
        <taxon>Bacteria</taxon>
        <taxon>Pseudomonadati</taxon>
        <taxon>Pseudomonadota</taxon>
        <taxon>Gammaproteobacteria</taxon>
        <taxon>Moraxellales</taxon>
        <taxon>Moraxellaceae</taxon>
        <taxon>Psychrobacter</taxon>
    </lineage>
</organism>
<protein>
    <recommendedName>
        <fullName evidence="3">Inner membrane protein</fullName>
    </recommendedName>
</protein>